<evidence type="ECO:0000313" key="2">
    <source>
        <dbReference type="Proteomes" id="UP000026962"/>
    </source>
</evidence>
<keyword evidence="2" id="KW-1185">Reference proteome</keyword>
<dbReference type="AlphaFoldDB" id="A0A0E0M4X0"/>
<reference evidence="1" key="1">
    <citation type="submission" date="2015-04" db="UniProtKB">
        <authorList>
            <consortium name="EnsemblPlants"/>
        </authorList>
    </citation>
    <scope>IDENTIFICATION</scope>
</reference>
<dbReference type="Gramene" id="OPUNC10G00130.1">
    <property type="protein sequence ID" value="OPUNC10G00130.1"/>
    <property type="gene ID" value="OPUNC10G00130"/>
</dbReference>
<accession>A0A0E0M4X0</accession>
<protein>
    <submittedName>
        <fullName evidence="1">Uncharacterized protein</fullName>
    </submittedName>
</protein>
<dbReference type="EnsemblPlants" id="OPUNC10G00130.1">
    <property type="protein sequence ID" value="OPUNC10G00130.1"/>
    <property type="gene ID" value="OPUNC10G00130"/>
</dbReference>
<proteinExistence type="predicted"/>
<reference evidence="1" key="2">
    <citation type="submission" date="2018-05" db="EMBL/GenBank/DDBJ databases">
        <title>OpunRS2 (Oryza punctata Reference Sequence Version 2).</title>
        <authorList>
            <person name="Zhang J."/>
            <person name="Kudrna D."/>
            <person name="Lee S."/>
            <person name="Talag J."/>
            <person name="Welchert J."/>
            <person name="Wing R.A."/>
        </authorList>
    </citation>
    <scope>NUCLEOTIDE SEQUENCE [LARGE SCALE GENOMIC DNA]</scope>
</reference>
<organism evidence="1">
    <name type="scientific">Oryza punctata</name>
    <name type="common">Red rice</name>
    <dbReference type="NCBI Taxonomy" id="4537"/>
    <lineage>
        <taxon>Eukaryota</taxon>
        <taxon>Viridiplantae</taxon>
        <taxon>Streptophyta</taxon>
        <taxon>Embryophyta</taxon>
        <taxon>Tracheophyta</taxon>
        <taxon>Spermatophyta</taxon>
        <taxon>Magnoliopsida</taxon>
        <taxon>Liliopsida</taxon>
        <taxon>Poales</taxon>
        <taxon>Poaceae</taxon>
        <taxon>BOP clade</taxon>
        <taxon>Oryzoideae</taxon>
        <taxon>Oryzeae</taxon>
        <taxon>Oryzinae</taxon>
        <taxon>Oryza</taxon>
    </lineage>
</organism>
<sequence>MKARTTTSSCRTTSSTFKACTAGSDRISTQSNSFEPTVVHKPTPAVSSCCFCYRAGSKA</sequence>
<name>A0A0E0M4X0_ORYPU</name>
<dbReference type="Proteomes" id="UP000026962">
    <property type="component" value="Chromosome 10"/>
</dbReference>
<dbReference type="HOGENOM" id="CLU_2964958_0_0_1"/>
<evidence type="ECO:0000313" key="1">
    <source>
        <dbReference type="EnsemblPlants" id="OPUNC10G00130.1"/>
    </source>
</evidence>